<dbReference type="Pfam" id="PF01478">
    <property type="entry name" value="Peptidase_A24"/>
    <property type="match status" value="1"/>
</dbReference>
<dbReference type="GO" id="GO:0004190">
    <property type="term" value="F:aspartic-type endopeptidase activity"/>
    <property type="evidence" value="ECO:0007669"/>
    <property type="project" value="InterPro"/>
</dbReference>
<evidence type="ECO:0000259" key="2">
    <source>
        <dbReference type="Pfam" id="PF01478"/>
    </source>
</evidence>
<dbReference type="AlphaFoldDB" id="L7LB96"/>
<dbReference type="Gene3D" id="1.20.120.1220">
    <property type="match status" value="1"/>
</dbReference>
<feature type="transmembrane region" description="Helical" evidence="1">
    <location>
        <begin position="69"/>
        <end position="95"/>
    </location>
</feature>
<keyword evidence="1" id="KW-1133">Transmembrane helix</keyword>
<dbReference type="RefSeq" id="WP_005939276.1">
    <property type="nucleotide sequence ID" value="NZ_ATVK01000048.1"/>
</dbReference>
<dbReference type="eggNOG" id="COG1989">
    <property type="taxonomic scope" value="Bacteria"/>
</dbReference>
<reference evidence="3 4" key="1">
    <citation type="submission" date="2012-12" db="EMBL/GenBank/DDBJ databases">
        <title>Whole genome shotgun sequence of Gordonia hirsuta NBRC 16056.</title>
        <authorList>
            <person name="Isaki-Nakamura S."/>
            <person name="Hosoyama A."/>
            <person name="Tsuchikane K."/>
            <person name="Katsumata H."/>
            <person name="Baba S."/>
            <person name="Yamazaki S."/>
            <person name="Fujita N."/>
        </authorList>
    </citation>
    <scope>NUCLEOTIDE SEQUENCE [LARGE SCALE GENOMIC DNA]</scope>
    <source>
        <strain evidence="3 4">NBRC 16056</strain>
    </source>
</reference>
<sequence>MAWIIACHLLVLADVDRRTGRLPHVLMLPLLVISAIGCVCDPAAGLAATVAAAPYLAGFIVRQCGGGDVKLAACCGAFLGSPVAVLVTVLAAALLTVAGCVLSHSSRISHGPALVLATLVVAFG</sequence>
<organism evidence="3 4">
    <name type="scientific">Gordonia hirsuta DSM 44140 = NBRC 16056</name>
    <dbReference type="NCBI Taxonomy" id="1121927"/>
    <lineage>
        <taxon>Bacteria</taxon>
        <taxon>Bacillati</taxon>
        <taxon>Actinomycetota</taxon>
        <taxon>Actinomycetes</taxon>
        <taxon>Mycobacteriales</taxon>
        <taxon>Gordoniaceae</taxon>
        <taxon>Gordonia</taxon>
    </lineage>
</organism>
<evidence type="ECO:0000313" key="4">
    <source>
        <dbReference type="Proteomes" id="UP000053405"/>
    </source>
</evidence>
<gene>
    <name evidence="3" type="ORF">GOHSU_18_00970</name>
</gene>
<protein>
    <submittedName>
        <fullName evidence="3">Peptidase A24 family protein</fullName>
    </submittedName>
</protein>
<name>L7LB96_9ACTN</name>
<dbReference type="EMBL" id="BANT01000018">
    <property type="protein sequence ID" value="GAC57342.1"/>
    <property type="molecule type" value="Genomic_DNA"/>
</dbReference>
<dbReference type="GO" id="GO:0016020">
    <property type="term" value="C:membrane"/>
    <property type="evidence" value="ECO:0007669"/>
    <property type="project" value="InterPro"/>
</dbReference>
<accession>L7LB96</accession>
<comment type="caution">
    <text evidence="3">The sequence shown here is derived from an EMBL/GenBank/DDBJ whole genome shotgun (WGS) entry which is preliminary data.</text>
</comment>
<evidence type="ECO:0000256" key="1">
    <source>
        <dbReference type="SAM" id="Phobius"/>
    </source>
</evidence>
<proteinExistence type="predicted"/>
<keyword evidence="1" id="KW-0812">Transmembrane</keyword>
<dbReference type="STRING" id="1121927.GOHSU_18_00970"/>
<evidence type="ECO:0000313" key="3">
    <source>
        <dbReference type="EMBL" id="GAC57342.1"/>
    </source>
</evidence>
<dbReference type="Proteomes" id="UP000053405">
    <property type="component" value="Unassembled WGS sequence"/>
</dbReference>
<feature type="transmembrane region" description="Helical" evidence="1">
    <location>
        <begin position="27"/>
        <end position="57"/>
    </location>
</feature>
<dbReference type="OrthoDB" id="4381368at2"/>
<dbReference type="InterPro" id="IPR000045">
    <property type="entry name" value="Prepilin_IV_endopep_pep"/>
</dbReference>
<feature type="domain" description="Prepilin type IV endopeptidase peptidase" evidence="2">
    <location>
        <begin position="3"/>
        <end position="97"/>
    </location>
</feature>
<keyword evidence="4" id="KW-1185">Reference proteome</keyword>
<keyword evidence="1" id="KW-0472">Membrane</keyword>